<dbReference type="EMBL" id="CP064654">
    <property type="protein sequence ID" value="QPC98477.1"/>
    <property type="molecule type" value="Genomic_DNA"/>
</dbReference>
<keyword evidence="2" id="KW-1185">Reference proteome</keyword>
<dbReference type="RefSeq" id="WP_200981484.1">
    <property type="nucleotide sequence ID" value="NZ_CP064654.1"/>
</dbReference>
<organism evidence="1 2">
    <name type="scientific">Qipengyuania soli</name>
    <dbReference type="NCBI Taxonomy" id="2782568"/>
    <lineage>
        <taxon>Bacteria</taxon>
        <taxon>Pseudomonadati</taxon>
        <taxon>Pseudomonadota</taxon>
        <taxon>Alphaproteobacteria</taxon>
        <taxon>Sphingomonadales</taxon>
        <taxon>Erythrobacteraceae</taxon>
        <taxon>Qipengyuania</taxon>
    </lineage>
</organism>
<dbReference type="AlphaFoldDB" id="A0A7S8IUD3"/>
<evidence type="ECO:0000313" key="1">
    <source>
        <dbReference type="EMBL" id="QPC98477.1"/>
    </source>
</evidence>
<protein>
    <submittedName>
        <fullName evidence="1">Uncharacterized protein</fullName>
    </submittedName>
</protein>
<sequence length="211" mass="22270">MVLTHGRKRLILSGAAVLAALAVSLPLLPRLQTIAAPYTGVMRVVLPTYTRITLPGVGEGDVVDTTLADPQAIEDTAALAVEEASLAPQADAGSRPTVLPKIAPGNIIPVKFDIESPGLGDEVVGGDEIVVRKSVRLGSRDLGKLPIHVDSRSRLLIRPSDLRSVLANAGQEDKFREGSGSNELRTLGDLRKDGVDLRYDPTSDSVVLTIG</sequence>
<accession>A0A7S8IUD3</accession>
<dbReference type="KEGG" id="qso:IRL76_11595"/>
<name>A0A7S8IUD3_9SPHN</name>
<gene>
    <name evidence="1" type="ORF">IRL76_11595</name>
</gene>
<proteinExistence type="predicted"/>
<dbReference type="Proteomes" id="UP000594459">
    <property type="component" value="Chromosome"/>
</dbReference>
<evidence type="ECO:0000313" key="2">
    <source>
        <dbReference type="Proteomes" id="UP000594459"/>
    </source>
</evidence>
<reference evidence="1 2" key="1">
    <citation type="submission" date="2020-11" db="EMBL/GenBank/DDBJ databases">
        <title>The genome sequence of Erythrobacter sp. 6D36.</title>
        <authorList>
            <person name="Liu Y."/>
        </authorList>
    </citation>
    <scope>NUCLEOTIDE SEQUENCE [LARGE SCALE GENOMIC DNA]</scope>
    <source>
        <strain evidence="1 2">6D36</strain>
    </source>
</reference>